<sequence length="403" mass="45015">MNSLLRKPLKRTISALLVTSIFATILFGNYAFAADQPVNHTEASNSLTWREAGNNHYDIYSAYSIGFMGAEWSSARKAWGFNYRIVGTGASRYNDKATSKIRIAAFEIEGTSNTSKLALWSSADSKYIGSAPESSGFKPGYSTLAGAIIGFAITAINDLKAGYAWAIAGLIDAMRSTVDDVVTTDNRLWRKWDWSSDISDTGQYFWFIADVEPNQTAQISTEYMIFGPGYELLSAGVRYRNLEAGSAGRSLAAKTNENWNPGMMSASEKEEYGIEEIPRDEFDKRAKELNISSRSIEEFSKSDEDVFYYAHDFKEYEVSEPELATVSSKTDLIKEINESLKRSSKIVEAFSTNEVLQEEDQAIIDKHTVKVMKLKELLNKVQTLNEEDSAAINAQRKAFQNEL</sequence>
<reference evidence="2 3" key="1">
    <citation type="journal article" date="2019" name="J. Ind. Microbiol. Biotechnol.">
        <title>Paenibacillus amylolyticus 27C64 has a diverse set of carbohydrate-active enzymes and complete pectin deconstruction system.</title>
        <authorList>
            <person name="Keggi C."/>
            <person name="Doran-Peterson J."/>
        </authorList>
    </citation>
    <scope>NUCLEOTIDE SEQUENCE [LARGE SCALE GENOMIC DNA]</scope>
    <source>
        <strain evidence="2 3">27C64</strain>
    </source>
</reference>
<dbReference type="EMBL" id="RIAS01000036">
    <property type="protein sequence ID" value="KAA8787878.1"/>
    <property type="molecule type" value="Genomic_DNA"/>
</dbReference>
<comment type="caution">
    <text evidence="2">The sequence shown here is derived from an EMBL/GenBank/DDBJ whole genome shotgun (WGS) entry which is preliminary data.</text>
</comment>
<feature type="signal peptide" evidence="1">
    <location>
        <begin position="1"/>
        <end position="33"/>
    </location>
</feature>
<organism evidence="2 3">
    <name type="scientific">Paenibacillus amylolyticus</name>
    <dbReference type="NCBI Taxonomy" id="1451"/>
    <lineage>
        <taxon>Bacteria</taxon>
        <taxon>Bacillati</taxon>
        <taxon>Bacillota</taxon>
        <taxon>Bacilli</taxon>
        <taxon>Bacillales</taxon>
        <taxon>Paenibacillaceae</taxon>
        <taxon>Paenibacillus</taxon>
    </lineage>
</organism>
<protein>
    <submittedName>
        <fullName evidence="2">Uncharacterized protein</fullName>
    </submittedName>
</protein>
<proteinExistence type="predicted"/>
<keyword evidence="1" id="KW-0732">Signal</keyword>
<feature type="chain" id="PRO_5024361846" evidence="1">
    <location>
        <begin position="34"/>
        <end position="403"/>
    </location>
</feature>
<gene>
    <name evidence="2" type="ORF">EC604_29070</name>
</gene>
<evidence type="ECO:0000313" key="3">
    <source>
        <dbReference type="Proteomes" id="UP000323664"/>
    </source>
</evidence>
<dbReference type="Proteomes" id="UP000323664">
    <property type="component" value="Unassembled WGS sequence"/>
</dbReference>
<dbReference type="OrthoDB" id="3035398at2"/>
<evidence type="ECO:0000256" key="1">
    <source>
        <dbReference type="SAM" id="SignalP"/>
    </source>
</evidence>
<accession>A0A5M9X370</accession>
<dbReference type="AlphaFoldDB" id="A0A5M9X370"/>
<evidence type="ECO:0000313" key="2">
    <source>
        <dbReference type="EMBL" id="KAA8787878.1"/>
    </source>
</evidence>
<dbReference type="RefSeq" id="WP_123067460.1">
    <property type="nucleotide sequence ID" value="NZ_RIAS01000036.1"/>
</dbReference>
<name>A0A5M9X370_PAEAM</name>